<name>A0A7W9ASK3_9SPHN</name>
<dbReference type="EMBL" id="JACIJJ010000004">
    <property type="protein sequence ID" value="MBB5699682.1"/>
    <property type="molecule type" value="Genomic_DNA"/>
</dbReference>
<proteinExistence type="predicted"/>
<dbReference type="Proteomes" id="UP000557739">
    <property type="component" value="Unassembled WGS sequence"/>
</dbReference>
<gene>
    <name evidence="1" type="ORF">FHR19_003048</name>
</gene>
<protein>
    <submittedName>
        <fullName evidence="1">Uncharacterized protein</fullName>
    </submittedName>
</protein>
<evidence type="ECO:0000313" key="1">
    <source>
        <dbReference type="EMBL" id="MBB5699682.1"/>
    </source>
</evidence>
<evidence type="ECO:0000313" key="2">
    <source>
        <dbReference type="Proteomes" id="UP000557739"/>
    </source>
</evidence>
<dbReference type="RefSeq" id="WP_184030012.1">
    <property type="nucleotide sequence ID" value="NZ_JACIJJ010000004.1"/>
</dbReference>
<dbReference type="AlphaFoldDB" id="A0A7W9ASK3"/>
<keyword evidence="2" id="KW-1185">Reference proteome</keyword>
<comment type="caution">
    <text evidence="1">The sequence shown here is derived from an EMBL/GenBank/DDBJ whole genome shotgun (WGS) entry which is preliminary data.</text>
</comment>
<organism evidence="1 2">
    <name type="scientific">Sphingomonas yantingensis</name>
    <dbReference type="NCBI Taxonomy" id="1241761"/>
    <lineage>
        <taxon>Bacteria</taxon>
        <taxon>Pseudomonadati</taxon>
        <taxon>Pseudomonadota</taxon>
        <taxon>Alphaproteobacteria</taxon>
        <taxon>Sphingomonadales</taxon>
        <taxon>Sphingomonadaceae</taxon>
        <taxon>Sphingomonas</taxon>
    </lineage>
</organism>
<sequence>MRIEPEEEMMMAILDSGPFQDWIRAFDRHERAQKRYDAAGRIRNEALINYLRPELDEAGRELNAATRALNNQYR</sequence>
<reference evidence="1 2" key="1">
    <citation type="submission" date="2020-08" db="EMBL/GenBank/DDBJ databases">
        <title>Genomic Encyclopedia of Type Strains, Phase IV (KMG-IV): sequencing the most valuable type-strain genomes for metagenomic binning, comparative biology and taxonomic classification.</title>
        <authorList>
            <person name="Goeker M."/>
        </authorList>
    </citation>
    <scope>NUCLEOTIDE SEQUENCE [LARGE SCALE GENOMIC DNA]</scope>
    <source>
        <strain evidence="1 2">DSM 27244</strain>
    </source>
</reference>
<accession>A0A7W9ASK3</accession>